<dbReference type="STRING" id="2082308.A0A2K1QZD6"/>
<dbReference type="InParanoid" id="A0A2K1QZD6"/>
<evidence type="ECO:0000256" key="3">
    <source>
        <dbReference type="ARBA" id="ARBA00022833"/>
    </source>
</evidence>
<comment type="caution">
    <text evidence="7">The sequence shown here is derived from an EMBL/GenBank/DDBJ whole genome shotgun (WGS) entry which is preliminary data.</text>
</comment>
<feature type="zinc finger region" description="C3H1-type" evidence="4">
    <location>
        <begin position="1071"/>
        <end position="1096"/>
    </location>
</feature>
<evidence type="ECO:0000313" key="8">
    <source>
        <dbReference type="Proteomes" id="UP000243797"/>
    </source>
</evidence>
<evidence type="ECO:0000259" key="6">
    <source>
        <dbReference type="PROSITE" id="PS50103"/>
    </source>
</evidence>
<dbReference type="InterPro" id="IPR036855">
    <property type="entry name" value="Znf_CCCH_sf"/>
</dbReference>
<evidence type="ECO:0000256" key="5">
    <source>
        <dbReference type="SAM" id="MobiDB-lite"/>
    </source>
</evidence>
<evidence type="ECO:0000256" key="1">
    <source>
        <dbReference type="ARBA" id="ARBA00022723"/>
    </source>
</evidence>
<feature type="region of interest" description="Disordered" evidence="5">
    <location>
        <begin position="869"/>
        <end position="888"/>
    </location>
</feature>
<feature type="compositionally biased region" description="Basic residues" evidence="5">
    <location>
        <begin position="700"/>
        <end position="710"/>
    </location>
</feature>
<feature type="region of interest" description="Disordered" evidence="5">
    <location>
        <begin position="764"/>
        <end position="858"/>
    </location>
</feature>
<evidence type="ECO:0000256" key="2">
    <source>
        <dbReference type="ARBA" id="ARBA00022771"/>
    </source>
</evidence>
<keyword evidence="1 4" id="KW-0479">Metal-binding</keyword>
<feature type="region of interest" description="Disordered" evidence="5">
    <location>
        <begin position="643"/>
        <end position="713"/>
    </location>
</feature>
<name>A0A2K1QZD6_9PEZI</name>
<dbReference type="OrthoDB" id="4347at2759"/>
<dbReference type="InterPro" id="IPR000571">
    <property type="entry name" value="Znf_CCCH"/>
</dbReference>
<feature type="compositionally biased region" description="Low complexity" evidence="5">
    <location>
        <begin position="530"/>
        <end position="546"/>
    </location>
</feature>
<feature type="domain" description="C3H1-type" evidence="6">
    <location>
        <begin position="1071"/>
        <end position="1096"/>
    </location>
</feature>
<evidence type="ECO:0000313" key="7">
    <source>
        <dbReference type="EMBL" id="PNS20360.1"/>
    </source>
</evidence>
<feature type="compositionally biased region" description="Basic and acidic residues" evidence="5">
    <location>
        <begin position="506"/>
        <end position="522"/>
    </location>
</feature>
<feature type="region of interest" description="Disordered" evidence="5">
    <location>
        <begin position="506"/>
        <end position="613"/>
    </location>
</feature>
<reference evidence="7 8" key="1">
    <citation type="submission" date="2017-06" db="EMBL/GenBank/DDBJ databases">
        <title>Draft genome sequence of a variant of Elsinoe murrayae.</title>
        <authorList>
            <person name="Cheng Q."/>
        </authorList>
    </citation>
    <scope>NUCLEOTIDE SEQUENCE [LARGE SCALE GENOMIC DNA]</scope>
    <source>
        <strain evidence="7 8">CQ-2017a</strain>
    </source>
</reference>
<dbReference type="GO" id="GO:0008270">
    <property type="term" value="F:zinc ion binding"/>
    <property type="evidence" value="ECO:0007669"/>
    <property type="project" value="UniProtKB-KW"/>
</dbReference>
<feature type="compositionally biased region" description="Acidic residues" evidence="5">
    <location>
        <begin position="298"/>
        <end position="317"/>
    </location>
</feature>
<feature type="compositionally biased region" description="Low complexity" evidence="5">
    <location>
        <begin position="650"/>
        <end position="670"/>
    </location>
</feature>
<evidence type="ECO:0000256" key="4">
    <source>
        <dbReference type="PROSITE-ProRule" id="PRU00723"/>
    </source>
</evidence>
<feature type="region of interest" description="Disordered" evidence="5">
    <location>
        <begin position="293"/>
        <end position="330"/>
    </location>
</feature>
<dbReference type="AlphaFoldDB" id="A0A2K1QZD6"/>
<feature type="compositionally biased region" description="Low complexity" evidence="5">
    <location>
        <begin position="901"/>
        <end position="915"/>
    </location>
</feature>
<feature type="compositionally biased region" description="Basic and acidic residues" evidence="5">
    <location>
        <begin position="809"/>
        <end position="819"/>
    </location>
</feature>
<feature type="compositionally biased region" description="Low complexity" evidence="5">
    <location>
        <begin position="603"/>
        <end position="613"/>
    </location>
</feature>
<feature type="compositionally biased region" description="Pro residues" evidence="5">
    <location>
        <begin position="965"/>
        <end position="974"/>
    </location>
</feature>
<feature type="compositionally biased region" description="Basic and acidic residues" evidence="5">
    <location>
        <begin position="1046"/>
        <end position="1056"/>
    </location>
</feature>
<keyword evidence="8" id="KW-1185">Reference proteome</keyword>
<dbReference type="PROSITE" id="PS50103">
    <property type="entry name" value="ZF_C3H1"/>
    <property type="match status" value="1"/>
</dbReference>
<feature type="compositionally biased region" description="Low complexity" evidence="5">
    <location>
        <begin position="577"/>
        <end position="587"/>
    </location>
</feature>
<feature type="compositionally biased region" description="Basic and acidic residues" evidence="5">
    <location>
        <begin position="676"/>
        <end position="694"/>
    </location>
</feature>
<organism evidence="7 8">
    <name type="scientific">Sphaceloma murrayae</name>
    <dbReference type="NCBI Taxonomy" id="2082308"/>
    <lineage>
        <taxon>Eukaryota</taxon>
        <taxon>Fungi</taxon>
        <taxon>Dikarya</taxon>
        <taxon>Ascomycota</taxon>
        <taxon>Pezizomycotina</taxon>
        <taxon>Dothideomycetes</taxon>
        <taxon>Dothideomycetidae</taxon>
        <taxon>Myriangiales</taxon>
        <taxon>Elsinoaceae</taxon>
        <taxon>Sphaceloma</taxon>
    </lineage>
</organism>
<keyword evidence="2 4" id="KW-0863">Zinc-finger</keyword>
<feature type="compositionally biased region" description="Basic and acidic residues" evidence="5">
    <location>
        <begin position="731"/>
        <end position="745"/>
    </location>
</feature>
<dbReference type="SUPFAM" id="SSF90229">
    <property type="entry name" value="CCCH zinc finger"/>
    <property type="match status" value="1"/>
</dbReference>
<feature type="region of interest" description="Disordered" evidence="5">
    <location>
        <begin position="731"/>
        <end position="751"/>
    </location>
</feature>
<keyword evidence="3 4" id="KW-0862">Zinc</keyword>
<feature type="compositionally biased region" description="Polar residues" evidence="5">
    <location>
        <begin position="928"/>
        <end position="938"/>
    </location>
</feature>
<feature type="region of interest" description="Disordered" evidence="5">
    <location>
        <begin position="993"/>
        <end position="1070"/>
    </location>
</feature>
<sequence length="1096" mass="119724">MDGHHHSHAADAVHQQAPHNIDGLQNGLNWINYPEYPVDSSSHGFDSNWGFNQPDNAAATSSQSMPLYPAWQQAAVTDPALDPYGRQFSKSPAAQSQAGYQASTFNTARQHHASSVYDPALATSTYSVQSHLYPTGTVYSSSTPLNGTIAPNALENTVQRMPTPQRTYQSQPPVEQRLLLSAIPAGQENGHYTIAEYNSFSKATNSSRLGAFVNIGQADFEYPINKTVIPAAPVRRSRNELRRLAAADPRVLAKLGKKILKKSTGTPKVKKELKLQAPATKLVQTTAGVKIEVVSSSDDTETDTDSSDYDSDDEPDEPSPLPPKRDDEDLKEGIRYDTIKALWRPKRRVLPTTSIKNGLKDYWEILRTIRDRWKADTTALKEAEEKGKMSELPLLKSRVKDQRDMISVAFKTATEHGHRSILELSSENVPFLFLCYQFLQDRLLKDDVDGPLARAILEILAMCITLTEDKVNKTYLHKIWPRYLKKGNNEVKTLVKKIETAIKEGTKAAQEEQGEKADKDPKPQSPTTTKFVAASKSASDSVAGVKRALPPGSAPGQSAKRVASGGASGTHPKSEATKTITPAKKTPGVPTKIVSNSSLPAVKTKTTTSKPSSFFNAMQSTAKKPAALTAKPAASSVLATALKAAERKPAAASAAKAESASKPAFSFSSTMANLAKPKDKAPSPKPEQDDKPETPEQTAKRLRKEARRGLRVSFKPDSSIEEVRFFTHDPDEELGHDASMTRDVGDVGGEGRMFKQHKDMMDLEDEEDAVGEEEIKPWSEPGNVDFSDVEQEERDRNYEPFGGGQAKVDSSERTAREQYEANTLMVYYTDHSDIPPTPKEPNDDVDTTDASSVKQFGAPSAAVLERAAKLGSGANQSHQPPAAGALDISSILANLASGTGQRQQQQQPPQYTNPTPQAPPQVDLHALLSSTQPQQASTIPFPPQPQQAVAPDLAKLFSSLQGQHQPPPAPPIPSPQANQMSPDVLALFAQLQQTQQQGAVGPPIPPSFAGSSFPPVPPGFNYALPLQQLPTQPPEQNQQQAYPYENEERRRWREQQEAQNGQGKKKGAADRRFTQSCKFWTLGKCQKGDKCTYRHD</sequence>
<dbReference type="Proteomes" id="UP000243797">
    <property type="component" value="Unassembled WGS sequence"/>
</dbReference>
<feature type="compositionally biased region" description="Low complexity" evidence="5">
    <location>
        <begin position="1022"/>
        <end position="1044"/>
    </location>
</feature>
<gene>
    <name evidence="7" type="ORF">CAC42_5810</name>
</gene>
<proteinExistence type="predicted"/>
<protein>
    <recommendedName>
        <fullName evidence="6">C3H1-type domain-containing protein</fullName>
    </recommendedName>
</protein>
<accession>A0A2K1QZD6</accession>
<feature type="region of interest" description="Disordered" evidence="5">
    <location>
        <begin position="894"/>
        <end position="979"/>
    </location>
</feature>
<dbReference type="EMBL" id="NKHZ01000025">
    <property type="protein sequence ID" value="PNS20360.1"/>
    <property type="molecule type" value="Genomic_DNA"/>
</dbReference>